<evidence type="ECO:0000313" key="3">
    <source>
        <dbReference type="Proteomes" id="UP000479710"/>
    </source>
</evidence>
<evidence type="ECO:0000313" key="2">
    <source>
        <dbReference type="EMBL" id="KAF0918905.1"/>
    </source>
</evidence>
<name>A0A6G1E1A0_9ORYZ</name>
<reference evidence="2 3" key="1">
    <citation type="submission" date="2019-11" db="EMBL/GenBank/DDBJ databases">
        <title>Whole genome sequence of Oryza granulata.</title>
        <authorList>
            <person name="Li W."/>
        </authorList>
    </citation>
    <scope>NUCLEOTIDE SEQUENCE [LARGE SCALE GENOMIC DNA]</scope>
    <source>
        <strain evidence="3">cv. Menghai</strain>
        <tissue evidence="2">Leaf</tissue>
    </source>
</reference>
<organism evidence="2 3">
    <name type="scientific">Oryza meyeriana var. granulata</name>
    <dbReference type="NCBI Taxonomy" id="110450"/>
    <lineage>
        <taxon>Eukaryota</taxon>
        <taxon>Viridiplantae</taxon>
        <taxon>Streptophyta</taxon>
        <taxon>Embryophyta</taxon>
        <taxon>Tracheophyta</taxon>
        <taxon>Spermatophyta</taxon>
        <taxon>Magnoliopsida</taxon>
        <taxon>Liliopsida</taxon>
        <taxon>Poales</taxon>
        <taxon>Poaceae</taxon>
        <taxon>BOP clade</taxon>
        <taxon>Oryzoideae</taxon>
        <taxon>Oryzeae</taxon>
        <taxon>Oryzinae</taxon>
        <taxon>Oryza</taxon>
        <taxon>Oryza meyeriana</taxon>
    </lineage>
</organism>
<keyword evidence="3" id="KW-1185">Reference proteome</keyword>
<feature type="compositionally biased region" description="Basic and acidic residues" evidence="1">
    <location>
        <begin position="75"/>
        <end position="89"/>
    </location>
</feature>
<feature type="region of interest" description="Disordered" evidence="1">
    <location>
        <begin position="1"/>
        <end position="106"/>
    </location>
</feature>
<gene>
    <name evidence="2" type="ORF">E2562_027344</name>
</gene>
<feature type="compositionally biased region" description="Basic residues" evidence="1">
    <location>
        <begin position="90"/>
        <end position="106"/>
    </location>
</feature>
<feature type="compositionally biased region" description="Basic and acidic residues" evidence="1">
    <location>
        <begin position="35"/>
        <end position="46"/>
    </location>
</feature>
<evidence type="ECO:0008006" key="4">
    <source>
        <dbReference type="Google" id="ProtNLM"/>
    </source>
</evidence>
<dbReference type="Proteomes" id="UP000479710">
    <property type="component" value="Unassembled WGS sequence"/>
</dbReference>
<dbReference type="AlphaFoldDB" id="A0A6G1E1A0"/>
<comment type="caution">
    <text evidence="2">The sequence shown here is derived from an EMBL/GenBank/DDBJ whole genome shotgun (WGS) entry which is preliminary data.</text>
</comment>
<protein>
    <recommendedName>
        <fullName evidence="4">DUF834 domain-containing protein</fullName>
    </recommendedName>
</protein>
<proteinExistence type="predicted"/>
<sequence>MAGPSAVGHDNRGRWWLKGRLLSGKEGDGGGGEEAGAKQHSAHESGDSAVVEGAPVGEGNGWMDRWAGQPPTKAEAMHAMERGGAEGRWRRGGGRGGRGKAGRREY</sequence>
<dbReference type="EMBL" id="SPHZ02000005">
    <property type="protein sequence ID" value="KAF0918905.1"/>
    <property type="molecule type" value="Genomic_DNA"/>
</dbReference>
<accession>A0A6G1E1A0</accession>
<evidence type="ECO:0000256" key="1">
    <source>
        <dbReference type="SAM" id="MobiDB-lite"/>
    </source>
</evidence>